<evidence type="ECO:0000256" key="4">
    <source>
        <dbReference type="ARBA" id="ARBA00022695"/>
    </source>
</evidence>
<gene>
    <name evidence="12" type="ORF">HRQ91_02080</name>
</gene>
<dbReference type="PANTHER" id="PTHR32248:SF4">
    <property type="entry name" value="RNA POLYMERASE SIGMA-54 FACTOR"/>
    <property type="match status" value="1"/>
</dbReference>
<dbReference type="Gene3D" id="1.10.10.1330">
    <property type="entry name" value="RNA polymerase sigma-54 factor, core-binding domain"/>
    <property type="match status" value="1"/>
</dbReference>
<proteinExistence type="inferred from homology"/>
<keyword evidence="5" id="KW-0805">Transcription regulation</keyword>
<dbReference type="Proteomes" id="UP000671908">
    <property type="component" value="Chromosome"/>
</dbReference>
<dbReference type="InterPro" id="IPR007046">
    <property type="entry name" value="RNA_pol_sigma_54_core-bd"/>
</dbReference>
<dbReference type="Gene3D" id="1.10.10.60">
    <property type="entry name" value="Homeodomain-like"/>
    <property type="match status" value="1"/>
</dbReference>
<dbReference type="Pfam" id="PF04963">
    <property type="entry name" value="Sigma54_CBD"/>
    <property type="match status" value="1"/>
</dbReference>
<feature type="domain" description="RNA polymerase sigma factor 54 core-binding" evidence="11">
    <location>
        <begin position="97"/>
        <end position="288"/>
    </location>
</feature>
<dbReference type="PANTHER" id="PTHR32248">
    <property type="entry name" value="RNA POLYMERASE SIGMA-54 FACTOR"/>
    <property type="match status" value="1"/>
</dbReference>
<dbReference type="GO" id="GO:0000428">
    <property type="term" value="C:DNA-directed RNA polymerase complex"/>
    <property type="evidence" value="ECO:0007669"/>
    <property type="project" value="UniProtKB-KW"/>
</dbReference>
<evidence type="ECO:0000259" key="11">
    <source>
        <dbReference type="Pfam" id="PF04963"/>
    </source>
</evidence>
<feature type="domain" description="RNA polymerase sigma factor 54 DNA-binding" evidence="10">
    <location>
        <begin position="393"/>
        <end position="557"/>
    </location>
</feature>
<sequence length="557" mass="61258">MPEAKFYQIQKASQIQTQKMSRQQIYSLNLLAMNSQDLRSEIYAAAEKNPALEIVKDPVLAGENVKKVSFRPSDYLRLGRASALGQSKADSFQEALESRPDERETLQEHLISQLNVSKISKDKYKLSRKLIENLDNSGFHILAPISLLDSENPLHTEKFLDSCMDLVRRMDPIGTCCTGVPESLFVQASLKKNASLAVLFLLDGHFDFLDPPRPSSILKKIKEFVEKRKKMAFSSSDYEKKDYHPENFDIKDVEDALAFIKTLDPFPARQFGLSAGAYVVPDVYVYKVPVDIPTEAGKRGDIDGGSDSTGSGANKACGNSGSGTEGGVQEKIGETAAGGIKSVGIGSAAGIESGAARDFGFRVELAENFIPSVAVSPGYMKIEPNIVSKDDKKFIAASVREAKSFIENLEFRKQTIIKACNAIVRAQFDFFAKGPHFLAPLRQKDIAADIGVHEATVSRMANSKFIQCEWGLFPVKYFFTNALSTDLSSASAQKYGAVSSEKVKYEISKIISSQPPGARPLSDQKLAALLEQSGIKIARRTVAKYRSQLNIESSYLR</sequence>
<keyword evidence="6" id="KW-0731">Sigma factor</keyword>
<dbReference type="GO" id="GO:0016987">
    <property type="term" value="F:sigma factor activity"/>
    <property type="evidence" value="ECO:0007669"/>
    <property type="project" value="UniProtKB-KW"/>
</dbReference>
<keyword evidence="7" id="KW-0238">DNA-binding</keyword>
<dbReference type="KEGG" id="tpav:HRQ91_02080"/>
<feature type="region of interest" description="Disordered" evidence="9">
    <location>
        <begin position="296"/>
        <end position="329"/>
    </location>
</feature>
<keyword evidence="2" id="KW-0240">DNA-directed RNA polymerase</keyword>
<evidence type="ECO:0000256" key="6">
    <source>
        <dbReference type="ARBA" id="ARBA00023082"/>
    </source>
</evidence>
<comment type="similarity">
    <text evidence="1">Belongs to the sigma-54 factor family.</text>
</comment>
<evidence type="ECO:0000259" key="10">
    <source>
        <dbReference type="Pfam" id="PF04552"/>
    </source>
</evidence>
<dbReference type="InterPro" id="IPR000394">
    <property type="entry name" value="RNA_pol_sigma_54"/>
</dbReference>
<dbReference type="PIRSF" id="PIRSF000774">
    <property type="entry name" value="RpoN"/>
    <property type="match status" value="1"/>
</dbReference>
<dbReference type="GO" id="GO:0001216">
    <property type="term" value="F:DNA-binding transcription activator activity"/>
    <property type="evidence" value="ECO:0007669"/>
    <property type="project" value="InterPro"/>
</dbReference>
<keyword evidence="3" id="KW-0808">Transferase</keyword>
<evidence type="ECO:0000256" key="7">
    <source>
        <dbReference type="ARBA" id="ARBA00023125"/>
    </source>
</evidence>
<evidence type="ECO:0000256" key="2">
    <source>
        <dbReference type="ARBA" id="ARBA00022478"/>
    </source>
</evidence>
<dbReference type="RefSeq" id="WP_210120036.1">
    <property type="nucleotide sequence ID" value="NZ_CP054142.1"/>
</dbReference>
<dbReference type="GO" id="GO:0003677">
    <property type="term" value="F:DNA binding"/>
    <property type="evidence" value="ECO:0007669"/>
    <property type="project" value="UniProtKB-KW"/>
</dbReference>
<keyword evidence="8" id="KW-0804">Transcription</keyword>
<evidence type="ECO:0000313" key="12">
    <source>
        <dbReference type="EMBL" id="QTQ13339.1"/>
    </source>
</evidence>
<protein>
    <recommendedName>
        <fullName evidence="14">RNA polymerase sigma-54 factor</fullName>
    </recommendedName>
</protein>
<reference evidence="12 13" key="1">
    <citation type="journal article" date="2021" name="Microbiol. Resour. Announc.">
        <title>Complete Genome Sequences of Three Human Oral Treponema parvum Isolates.</title>
        <authorList>
            <person name="Zeng H."/>
            <person name="Watt R.M."/>
        </authorList>
    </citation>
    <scope>NUCLEOTIDE SEQUENCE [LARGE SCALE GENOMIC DNA]</scope>
    <source>
        <strain evidence="12 13">ATCC 700770</strain>
    </source>
</reference>
<evidence type="ECO:0000256" key="3">
    <source>
        <dbReference type="ARBA" id="ARBA00022679"/>
    </source>
</evidence>
<evidence type="ECO:0000256" key="9">
    <source>
        <dbReference type="SAM" id="MobiDB-lite"/>
    </source>
</evidence>
<accession>A0A975F2I9</accession>
<dbReference type="InterPro" id="IPR038709">
    <property type="entry name" value="RpoN_core-bd_sf"/>
</dbReference>
<evidence type="ECO:0008006" key="14">
    <source>
        <dbReference type="Google" id="ProtNLM"/>
    </source>
</evidence>
<evidence type="ECO:0000313" key="13">
    <source>
        <dbReference type="Proteomes" id="UP000671908"/>
    </source>
</evidence>
<dbReference type="GO" id="GO:0016779">
    <property type="term" value="F:nucleotidyltransferase activity"/>
    <property type="evidence" value="ECO:0007669"/>
    <property type="project" value="UniProtKB-KW"/>
</dbReference>
<dbReference type="Pfam" id="PF00309">
    <property type="entry name" value="Sigma54_AID"/>
    <property type="match status" value="1"/>
</dbReference>
<evidence type="ECO:0000256" key="5">
    <source>
        <dbReference type="ARBA" id="ARBA00023015"/>
    </source>
</evidence>
<dbReference type="Pfam" id="PF04552">
    <property type="entry name" value="Sigma54_DBD"/>
    <property type="match status" value="1"/>
</dbReference>
<dbReference type="EMBL" id="CP054142">
    <property type="protein sequence ID" value="QTQ13339.1"/>
    <property type="molecule type" value="Genomic_DNA"/>
</dbReference>
<evidence type="ECO:0000256" key="8">
    <source>
        <dbReference type="ARBA" id="ARBA00023163"/>
    </source>
</evidence>
<dbReference type="PROSITE" id="PS50044">
    <property type="entry name" value="SIGMA54_3"/>
    <property type="match status" value="1"/>
</dbReference>
<dbReference type="GO" id="GO:0006352">
    <property type="term" value="P:DNA-templated transcription initiation"/>
    <property type="evidence" value="ECO:0007669"/>
    <property type="project" value="InterPro"/>
</dbReference>
<dbReference type="PROSITE" id="PS00718">
    <property type="entry name" value="SIGMA54_2"/>
    <property type="match status" value="1"/>
</dbReference>
<keyword evidence="13" id="KW-1185">Reference proteome</keyword>
<dbReference type="InterPro" id="IPR007634">
    <property type="entry name" value="RNA_pol_sigma_54_DNA-bd"/>
</dbReference>
<dbReference type="AlphaFoldDB" id="A0A975F2I9"/>
<name>A0A975F2I9_9SPIR</name>
<organism evidence="12 13">
    <name type="scientific">Treponema parvum</name>
    <dbReference type="NCBI Taxonomy" id="138851"/>
    <lineage>
        <taxon>Bacteria</taxon>
        <taxon>Pseudomonadati</taxon>
        <taxon>Spirochaetota</taxon>
        <taxon>Spirochaetia</taxon>
        <taxon>Spirochaetales</taxon>
        <taxon>Treponemataceae</taxon>
        <taxon>Treponema</taxon>
    </lineage>
</organism>
<evidence type="ECO:0000256" key="1">
    <source>
        <dbReference type="ARBA" id="ARBA00008798"/>
    </source>
</evidence>
<keyword evidence="4" id="KW-0548">Nucleotidyltransferase</keyword>